<accession>A0A1H1FDI2</accession>
<keyword evidence="2" id="KW-1185">Reference proteome</keyword>
<dbReference type="RefSeq" id="WP_093259540.1">
    <property type="nucleotide sequence ID" value="NZ_FNKK01000002.1"/>
</dbReference>
<dbReference type="AlphaFoldDB" id="A0A1H1FDI2"/>
<dbReference type="OrthoDB" id="3479895at2"/>
<protein>
    <submittedName>
        <fullName evidence="1">Uncharacterized protein</fullName>
    </submittedName>
</protein>
<evidence type="ECO:0000313" key="1">
    <source>
        <dbReference type="EMBL" id="SDQ99055.1"/>
    </source>
</evidence>
<gene>
    <name evidence="1" type="ORF">SAMN04489764_2932</name>
</gene>
<dbReference type="EMBL" id="FNKK01000002">
    <property type="protein sequence ID" value="SDQ99055.1"/>
    <property type="molecule type" value="Genomic_DNA"/>
</dbReference>
<dbReference type="Proteomes" id="UP000217103">
    <property type="component" value="Unassembled WGS sequence"/>
</dbReference>
<evidence type="ECO:0000313" key="2">
    <source>
        <dbReference type="Proteomes" id="UP000217103"/>
    </source>
</evidence>
<proteinExistence type="predicted"/>
<reference evidence="1 2" key="1">
    <citation type="submission" date="2016-10" db="EMBL/GenBank/DDBJ databases">
        <authorList>
            <person name="de Groot N.N."/>
        </authorList>
    </citation>
    <scope>NUCLEOTIDE SEQUENCE [LARGE SCALE GENOMIC DNA]</scope>
    <source>
        <strain evidence="1 2">DSM 43794</strain>
    </source>
</reference>
<name>A0A1H1FDI2_9ACTN</name>
<organism evidence="1 2">
    <name type="scientific">Thermostaphylospora chromogena</name>
    <dbReference type="NCBI Taxonomy" id="35622"/>
    <lineage>
        <taxon>Bacteria</taxon>
        <taxon>Bacillati</taxon>
        <taxon>Actinomycetota</taxon>
        <taxon>Actinomycetes</taxon>
        <taxon>Streptosporangiales</taxon>
        <taxon>Thermomonosporaceae</taxon>
        <taxon>Thermostaphylospora</taxon>
    </lineage>
</organism>
<sequence>MNRDPSRAARIMLTFDPEGLSPAQREGEVCVICHRRWPRPRVRVGRLPDSATVLACHECAEVIAPAPAAGVAGLRLVPAGIP</sequence>